<dbReference type="InterPro" id="IPR045114">
    <property type="entry name" value="Csn12-like"/>
</dbReference>
<gene>
    <name evidence="1 3" type="ORF">P152DRAFT_388749</name>
</gene>
<dbReference type="RefSeq" id="XP_033537938.1">
    <property type="nucleotide sequence ID" value="XM_033675944.1"/>
</dbReference>
<dbReference type="SMART" id="SM00753">
    <property type="entry name" value="PAM"/>
    <property type="match status" value="1"/>
</dbReference>
<dbReference type="EMBL" id="ML975150">
    <property type="protein sequence ID" value="KAF1816307.1"/>
    <property type="molecule type" value="Genomic_DNA"/>
</dbReference>
<accession>A0A6G1GDY5</accession>
<dbReference type="GO" id="GO:0003690">
    <property type="term" value="F:double-stranded DNA binding"/>
    <property type="evidence" value="ECO:0007669"/>
    <property type="project" value="InterPro"/>
</dbReference>
<evidence type="ECO:0000313" key="3">
    <source>
        <dbReference type="RefSeq" id="XP_033537938.1"/>
    </source>
</evidence>
<name>A0A6G1GDY5_9PEZI</name>
<reference evidence="1 3" key="1">
    <citation type="submission" date="2020-01" db="EMBL/GenBank/DDBJ databases">
        <authorList>
            <consortium name="DOE Joint Genome Institute"/>
            <person name="Haridas S."/>
            <person name="Albert R."/>
            <person name="Binder M."/>
            <person name="Bloem J."/>
            <person name="Labutti K."/>
            <person name="Salamov A."/>
            <person name="Andreopoulos B."/>
            <person name="Baker S.E."/>
            <person name="Barry K."/>
            <person name="Bills G."/>
            <person name="Bluhm B.H."/>
            <person name="Cannon C."/>
            <person name="Castanera R."/>
            <person name="Culley D.E."/>
            <person name="Daum C."/>
            <person name="Ezra D."/>
            <person name="Gonzalez J.B."/>
            <person name="Henrissat B."/>
            <person name="Kuo A."/>
            <person name="Liang C."/>
            <person name="Lipzen A."/>
            <person name="Lutzoni F."/>
            <person name="Magnuson J."/>
            <person name="Mondo S."/>
            <person name="Nolan M."/>
            <person name="Ohm R."/>
            <person name="Pangilinan J."/>
            <person name="Park H.-J."/>
            <person name="Ramirez L."/>
            <person name="Alfaro M."/>
            <person name="Sun H."/>
            <person name="Tritt A."/>
            <person name="Yoshinaga Y."/>
            <person name="Zwiers L.-H."/>
            <person name="Turgeon B.G."/>
            <person name="Goodwin S.B."/>
            <person name="Spatafora J.W."/>
            <person name="Crous P.W."/>
            <person name="Grigoriev I.V."/>
        </authorList>
    </citation>
    <scope>NUCLEOTIDE SEQUENCE</scope>
    <source>
        <strain evidence="1 3">CBS 781.70</strain>
    </source>
</reference>
<organism evidence="1">
    <name type="scientific">Eremomyces bilateralis CBS 781.70</name>
    <dbReference type="NCBI Taxonomy" id="1392243"/>
    <lineage>
        <taxon>Eukaryota</taxon>
        <taxon>Fungi</taxon>
        <taxon>Dikarya</taxon>
        <taxon>Ascomycota</taxon>
        <taxon>Pezizomycotina</taxon>
        <taxon>Dothideomycetes</taxon>
        <taxon>Dothideomycetes incertae sedis</taxon>
        <taxon>Eremomycetales</taxon>
        <taxon>Eremomycetaceae</taxon>
        <taxon>Eremomyces</taxon>
    </lineage>
</organism>
<dbReference type="PANTHER" id="PTHR12732">
    <property type="entry name" value="UNCHARACTERIZED PROTEASOME COMPONENT REGION PCI-CONTAINING"/>
    <property type="match status" value="1"/>
</dbReference>
<evidence type="ECO:0008006" key="4">
    <source>
        <dbReference type="Google" id="ProtNLM"/>
    </source>
</evidence>
<dbReference type="GeneID" id="54416514"/>
<keyword evidence="2" id="KW-1185">Reference proteome</keyword>
<sequence length="574" mass="64073">MAFSTNTLDLFLKEVNAIVQNGDGAKLASYLIIEPPYGEIYQKMISEVRQRFPKGNEDALEQKVTALLSAARHGIDGSPWTTFIKFIVPYLGFLRDVNLQNLLDTYDLLSDVVQKCTAALNHPSMGVIVLPTIVSYSKVLARLAIGLDKKPELIAHLAQPAGDDDGAQETLPERAANILVAAFKTCLADRTSSTFGAKPGKPEGKKVGIYTIANVCLKILFQCNKTRNAEHIFTNIYKQSPPLAIYPRQDRVTYLYYLGRYQFQNGHYYHSSQCLNEAYRLCPITFPRQRRLCLIYLITANLLLGRFPSAALLSREEAVGLADRFNPIIRTIKLGDLQTFRSVTSFQSPHAAWFLHFRILLPIQSKAETLLLRTLIRRTFLLAGNMGDADRRIAPTLDLEYVLHLWQWMERRILTPLSVLDGGPGKRHTNWIFMGDETPAEARYVDPDFQGIEELEEEGSGWRAEPPLPDMMEVESLFANMIEMGLLNGFVSHRQLRFAITGARQKGALAAGFPPPWETFEGRLELDDVPGWKKEQKSAFDHGGRGPFAAFGGQVGPGTVINLSGARPVGTGFG</sequence>
<evidence type="ECO:0000313" key="1">
    <source>
        <dbReference type="EMBL" id="KAF1816307.1"/>
    </source>
</evidence>
<evidence type="ECO:0000313" key="2">
    <source>
        <dbReference type="Proteomes" id="UP000504638"/>
    </source>
</evidence>
<reference evidence="3" key="2">
    <citation type="submission" date="2020-04" db="EMBL/GenBank/DDBJ databases">
        <authorList>
            <consortium name="NCBI Genome Project"/>
        </authorList>
    </citation>
    <scope>NUCLEOTIDE SEQUENCE</scope>
    <source>
        <strain evidence="3">CBS 781.70</strain>
    </source>
</reference>
<proteinExistence type="predicted"/>
<reference evidence="3" key="3">
    <citation type="submission" date="2025-04" db="UniProtKB">
        <authorList>
            <consortium name="RefSeq"/>
        </authorList>
    </citation>
    <scope>IDENTIFICATION</scope>
    <source>
        <strain evidence="3">CBS 781.70</strain>
    </source>
</reference>
<dbReference type="OrthoDB" id="5404651at2759"/>
<dbReference type="Proteomes" id="UP000504638">
    <property type="component" value="Unplaced"/>
</dbReference>
<dbReference type="GO" id="GO:0003723">
    <property type="term" value="F:RNA binding"/>
    <property type="evidence" value="ECO:0007669"/>
    <property type="project" value="InterPro"/>
</dbReference>
<protein>
    <recommendedName>
        <fullName evidence="4">PCI domain-containing protein</fullName>
    </recommendedName>
</protein>
<dbReference type="AlphaFoldDB" id="A0A6G1GDY5"/>
<dbReference type="PANTHER" id="PTHR12732:SF8">
    <property type="entry name" value="NUCLEAR MRNA EXPORT PROTEIN THP1"/>
    <property type="match status" value="1"/>
</dbReference>